<dbReference type="Proteomes" id="UP001351900">
    <property type="component" value="Unassembled WGS sequence"/>
</dbReference>
<evidence type="ECO:0000313" key="1">
    <source>
        <dbReference type="EMBL" id="MEF2255273.1"/>
    </source>
</evidence>
<dbReference type="RefSeq" id="WP_331791577.1">
    <property type="nucleotide sequence ID" value="NZ_BAAAUO010000012.1"/>
</dbReference>
<comment type="caution">
    <text evidence="1">The sequence shown here is derived from an EMBL/GenBank/DDBJ whole genome shotgun (WGS) entry which is preliminary data.</text>
</comment>
<name>A0ABU7V6X1_9MICO</name>
<proteinExistence type="predicted"/>
<reference evidence="1 2" key="1">
    <citation type="submission" date="2024-01" db="EMBL/GenBank/DDBJ databases">
        <title>the genome sequence of strain Microbacterium schleiferi NBRC 15075.</title>
        <authorList>
            <person name="Ding Y."/>
            <person name="Zhang G."/>
        </authorList>
    </citation>
    <scope>NUCLEOTIDE SEQUENCE [LARGE SCALE GENOMIC DNA]</scope>
    <source>
        <strain evidence="1 2">NBRC 15075</strain>
    </source>
</reference>
<dbReference type="EMBL" id="JAZHOV010000004">
    <property type="protein sequence ID" value="MEF2255273.1"/>
    <property type="molecule type" value="Genomic_DNA"/>
</dbReference>
<gene>
    <name evidence="1" type="ORF">V2V91_09030</name>
</gene>
<sequence length="74" mass="8106">MTTISTAAPGRCDQPQPSALERAALVILRALERDIEARVRRRALTRPIRHATQSVYAERRADACAGGQVGILPR</sequence>
<protein>
    <submittedName>
        <fullName evidence="1">Uncharacterized protein</fullName>
    </submittedName>
</protein>
<organism evidence="1 2">
    <name type="scientific">Microbacterium schleiferi</name>
    <dbReference type="NCBI Taxonomy" id="69362"/>
    <lineage>
        <taxon>Bacteria</taxon>
        <taxon>Bacillati</taxon>
        <taxon>Actinomycetota</taxon>
        <taxon>Actinomycetes</taxon>
        <taxon>Micrococcales</taxon>
        <taxon>Microbacteriaceae</taxon>
        <taxon>Microbacterium</taxon>
    </lineage>
</organism>
<accession>A0ABU7V6X1</accession>
<keyword evidence="2" id="KW-1185">Reference proteome</keyword>
<evidence type="ECO:0000313" key="2">
    <source>
        <dbReference type="Proteomes" id="UP001351900"/>
    </source>
</evidence>